<dbReference type="RefSeq" id="WP_407327772.1">
    <property type="nucleotide sequence ID" value="NZ_CP136865.1"/>
</dbReference>
<evidence type="ECO:0000256" key="1">
    <source>
        <dbReference type="SAM" id="Phobius"/>
    </source>
</evidence>
<reference evidence="3 4" key="1">
    <citation type="submission" date="2023-10" db="EMBL/GenBank/DDBJ databases">
        <title>Two novel species belonging to the OM43/NOR5 clade.</title>
        <authorList>
            <person name="Park M."/>
        </authorList>
    </citation>
    <scope>NUCLEOTIDE SEQUENCE [LARGE SCALE GENOMIC DNA]</scope>
    <source>
        <strain evidence="3 4">IMCC45268</strain>
    </source>
</reference>
<organism evidence="3 4">
    <name type="scientific">Congregibacter brevis</name>
    <dbReference type="NCBI Taxonomy" id="3081201"/>
    <lineage>
        <taxon>Bacteria</taxon>
        <taxon>Pseudomonadati</taxon>
        <taxon>Pseudomonadota</taxon>
        <taxon>Gammaproteobacteria</taxon>
        <taxon>Cellvibrionales</taxon>
        <taxon>Halieaceae</taxon>
        <taxon>Congregibacter</taxon>
    </lineage>
</organism>
<dbReference type="InterPro" id="IPR012368">
    <property type="entry name" value="OxRdtase_Mopterin-bd_su_IorB"/>
</dbReference>
<accession>A0ABZ0IEV5</accession>
<dbReference type="PANTHER" id="PTHR47495:SF2">
    <property type="entry name" value="ALDEHYDE DEHYDROGENASE"/>
    <property type="match status" value="1"/>
</dbReference>
<dbReference type="Pfam" id="PF20256">
    <property type="entry name" value="MoCoBD_2"/>
    <property type="match status" value="2"/>
</dbReference>
<keyword evidence="1" id="KW-0812">Transmembrane</keyword>
<protein>
    <submittedName>
        <fullName evidence="3">Molybdopterin cofactor-binding domain-containing protein</fullName>
    </submittedName>
</protein>
<feature type="domain" description="Aldehyde oxidase/xanthine dehydrogenase a/b hammerhead" evidence="2">
    <location>
        <begin position="214"/>
        <end position="300"/>
    </location>
</feature>
<dbReference type="PROSITE" id="PS51318">
    <property type="entry name" value="TAT"/>
    <property type="match status" value="1"/>
</dbReference>
<evidence type="ECO:0000259" key="2">
    <source>
        <dbReference type="SMART" id="SM01008"/>
    </source>
</evidence>
<keyword evidence="4" id="KW-1185">Reference proteome</keyword>
<sequence length="750" mass="78705">MKNLKTGVSRRSFLAGSLGTGLMMGLGVVLPGCSKEEAVSEIAATGGSRMFSPAVWFEISEAGEVLVNIAKAEMGQHVGTALARIVAEELGADWESVSLAHVDTDPKWGYMVTGGSWSVVTSFEMLSRAGAAGRTVLIDAAAKLLGVDASGLSAENGLVSGAGQSLSFAEIVSRGDISRTFSDDELAVMPIKPAASRTLIGKAASALDVPAKSKGAAVYGLDAELPGMVYAHPIVAPTRYGSVIKSIDDSAAKQIAGYQQTMAIEDSSGFVQGMALVIADSFPAAMKATEAITVEWDAGETASVSEDDILSEGKNLVDDPEAGVLFVNAGDAVSAMSSASDTLSATYRTSTALHFTLEPQNALVEFRDGQCHVHAGNQWQSLIIPVLAQSLDMKEEDIVLHTYYLGGGFGRRLFGDQMIPAAHAARALGKPVKLVMTRPVDSLFDCARSPSVARLDAAFAEDGTLSAIDHAAAAGWPTLSMAPGFLGEGVDGNGKFDGFSINGADHWYSVDNHRVRAINNTLAQETFLPGWLRSVGPGWIGWGVESFMDEIATKLGMDPLEYRLSLLDAVGRQAGSAPMQVGGASRLAAVLKDVQQRSGWGSSLPEGEALGVAVAHGQERAMPTWSACVAHVAVDGTNVTVKKLWQTLDCGTVVHPDGALAQAEGATLWGLSLALHEGTAFENGQVRDRNLDSYTPLRMADVPEMDIKFIESDEFPTGLGEPPFIAVAPAIGNAIFAATGQRVRDLPIKL</sequence>
<dbReference type="InterPro" id="IPR000674">
    <property type="entry name" value="Ald_Oxase/Xan_DH_a/b"/>
</dbReference>
<dbReference type="SUPFAM" id="SSF56003">
    <property type="entry name" value="Molybdenum cofactor-binding domain"/>
    <property type="match status" value="2"/>
</dbReference>
<gene>
    <name evidence="3" type="ORF">R0137_00580</name>
</gene>
<feature type="transmembrane region" description="Helical" evidence="1">
    <location>
        <begin position="12"/>
        <end position="30"/>
    </location>
</feature>
<dbReference type="InterPro" id="IPR008274">
    <property type="entry name" value="AldOxase/xan_DH_MoCoBD1"/>
</dbReference>
<dbReference type="InterPro" id="IPR052516">
    <property type="entry name" value="N-heterocyclic_Hydroxylase"/>
</dbReference>
<dbReference type="PANTHER" id="PTHR47495">
    <property type="entry name" value="ALDEHYDE DEHYDROGENASE"/>
    <property type="match status" value="1"/>
</dbReference>
<dbReference type="SMART" id="SM01008">
    <property type="entry name" value="Ald_Xan_dh_C"/>
    <property type="match status" value="1"/>
</dbReference>
<dbReference type="InterPro" id="IPR037165">
    <property type="entry name" value="AldOxase/xan_DH_Mopterin-bd_sf"/>
</dbReference>
<dbReference type="Pfam" id="PF02738">
    <property type="entry name" value="MoCoBD_1"/>
    <property type="match status" value="1"/>
</dbReference>
<evidence type="ECO:0000313" key="4">
    <source>
        <dbReference type="Proteomes" id="UP001626549"/>
    </source>
</evidence>
<proteinExistence type="predicted"/>
<keyword evidence="1" id="KW-0472">Membrane</keyword>
<dbReference type="Proteomes" id="UP001626549">
    <property type="component" value="Chromosome"/>
</dbReference>
<dbReference type="EMBL" id="CP136865">
    <property type="protein sequence ID" value="WOJ97084.1"/>
    <property type="molecule type" value="Genomic_DNA"/>
</dbReference>
<dbReference type="InterPro" id="IPR046867">
    <property type="entry name" value="AldOxase/xan_DH_MoCoBD2"/>
</dbReference>
<dbReference type="PIRSF" id="PIRSF036389">
    <property type="entry name" value="IOR_B"/>
    <property type="match status" value="1"/>
</dbReference>
<evidence type="ECO:0000313" key="3">
    <source>
        <dbReference type="EMBL" id="WOJ97084.1"/>
    </source>
</evidence>
<dbReference type="InterPro" id="IPR006311">
    <property type="entry name" value="TAT_signal"/>
</dbReference>
<dbReference type="Gene3D" id="3.90.1170.50">
    <property type="entry name" value="Aldehyde oxidase/xanthine dehydrogenase, a/b hammerhead"/>
    <property type="match status" value="2"/>
</dbReference>
<name>A0ABZ0IEV5_9GAMM</name>
<dbReference type="Gene3D" id="3.30.365.10">
    <property type="entry name" value="Aldehyde oxidase/xanthine dehydrogenase, molybdopterin binding domain"/>
    <property type="match status" value="4"/>
</dbReference>
<keyword evidence="1" id="KW-1133">Transmembrane helix</keyword>